<dbReference type="Gene3D" id="3.30.70.380">
    <property type="entry name" value="Ferrodoxin-fold anticodon-binding domain"/>
    <property type="match status" value="1"/>
</dbReference>
<keyword evidence="7 15" id="KW-0479">Metal-binding</keyword>
<dbReference type="InterPro" id="IPR004532">
    <property type="entry name" value="Phe-tRNA-ligase_IIc_bsu_bact"/>
</dbReference>
<dbReference type="Gene3D" id="3.30.930.10">
    <property type="entry name" value="Bira Bifunctional Protein, Domain 2"/>
    <property type="match status" value="1"/>
</dbReference>
<dbReference type="GO" id="GO:0004826">
    <property type="term" value="F:phenylalanine-tRNA ligase activity"/>
    <property type="evidence" value="ECO:0007669"/>
    <property type="project" value="UniProtKB-UniRule"/>
</dbReference>
<evidence type="ECO:0000256" key="15">
    <source>
        <dbReference type="HAMAP-Rule" id="MF_00283"/>
    </source>
</evidence>
<dbReference type="Gene3D" id="3.30.56.10">
    <property type="match status" value="2"/>
</dbReference>
<dbReference type="InterPro" id="IPR005121">
    <property type="entry name" value="Fdx_antiC-bd"/>
</dbReference>
<dbReference type="InterPro" id="IPR045060">
    <property type="entry name" value="Phe-tRNA-ligase_IIc_bsu"/>
</dbReference>
<keyword evidence="8 15" id="KW-0547">Nucleotide-binding</keyword>
<dbReference type="Pfam" id="PF03483">
    <property type="entry name" value="B3_4"/>
    <property type="match status" value="1"/>
</dbReference>
<comment type="catalytic activity">
    <reaction evidence="14 15">
        <text>tRNA(Phe) + L-phenylalanine + ATP = L-phenylalanyl-tRNA(Phe) + AMP + diphosphate + H(+)</text>
        <dbReference type="Rhea" id="RHEA:19413"/>
        <dbReference type="Rhea" id="RHEA-COMP:9668"/>
        <dbReference type="Rhea" id="RHEA-COMP:9699"/>
        <dbReference type="ChEBI" id="CHEBI:15378"/>
        <dbReference type="ChEBI" id="CHEBI:30616"/>
        <dbReference type="ChEBI" id="CHEBI:33019"/>
        <dbReference type="ChEBI" id="CHEBI:58095"/>
        <dbReference type="ChEBI" id="CHEBI:78442"/>
        <dbReference type="ChEBI" id="CHEBI:78531"/>
        <dbReference type="ChEBI" id="CHEBI:456215"/>
        <dbReference type="EC" id="6.1.1.20"/>
    </reaction>
</comment>
<evidence type="ECO:0000256" key="8">
    <source>
        <dbReference type="ARBA" id="ARBA00022741"/>
    </source>
</evidence>
<evidence type="ECO:0000256" key="7">
    <source>
        <dbReference type="ARBA" id="ARBA00022723"/>
    </source>
</evidence>
<dbReference type="PANTHER" id="PTHR10947">
    <property type="entry name" value="PHENYLALANYL-TRNA SYNTHETASE BETA CHAIN AND LEUCINE-RICH REPEAT-CONTAINING PROTEIN 47"/>
    <property type="match status" value="1"/>
</dbReference>
<dbReference type="EMBL" id="PIOD01000002">
    <property type="protein sequence ID" value="RDW21619.1"/>
    <property type="molecule type" value="Genomic_DNA"/>
</dbReference>
<feature type="domain" description="FDX-ACB" evidence="18">
    <location>
        <begin position="715"/>
        <end position="808"/>
    </location>
</feature>
<dbReference type="FunFam" id="3.30.56.10:FF:000002">
    <property type="entry name" value="Phenylalanine--tRNA ligase beta subunit"/>
    <property type="match status" value="1"/>
</dbReference>
<evidence type="ECO:0000259" key="19">
    <source>
        <dbReference type="PROSITE" id="PS51483"/>
    </source>
</evidence>
<reference evidence="21" key="1">
    <citation type="submission" date="2017-11" db="EMBL/GenBank/DDBJ databases">
        <authorList>
            <person name="Zhu W."/>
        </authorList>
    </citation>
    <scope>NUCLEOTIDE SEQUENCE [LARGE SCALE GENOMIC DNA]</scope>
    <source>
        <strain evidence="21">CAU 1051</strain>
    </source>
</reference>
<dbReference type="SUPFAM" id="SSF50249">
    <property type="entry name" value="Nucleic acid-binding proteins"/>
    <property type="match status" value="1"/>
</dbReference>
<name>A0A3D8Q2E4_9BACI</name>
<dbReference type="OrthoDB" id="9805455at2"/>
<dbReference type="Pfam" id="PF17759">
    <property type="entry name" value="tRNA_synthFbeta"/>
    <property type="match status" value="1"/>
</dbReference>
<comment type="subcellular location">
    <subcellularLocation>
        <location evidence="1 15">Cytoplasm</location>
    </subcellularLocation>
</comment>
<dbReference type="RefSeq" id="WP_115748077.1">
    <property type="nucleotide sequence ID" value="NZ_PIOD01000002.1"/>
</dbReference>
<dbReference type="EC" id="6.1.1.20" evidence="15"/>
<keyword evidence="10 15" id="KW-0460">Magnesium</keyword>
<feature type="domain" description="B5" evidence="19">
    <location>
        <begin position="409"/>
        <end position="484"/>
    </location>
</feature>
<keyword evidence="11 16" id="KW-0694">RNA-binding</keyword>
<evidence type="ECO:0000313" key="20">
    <source>
        <dbReference type="EMBL" id="RDW21619.1"/>
    </source>
</evidence>
<dbReference type="AlphaFoldDB" id="A0A3D8Q2E4"/>
<dbReference type="FunFam" id="3.30.70.380:FF:000001">
    <property type="entry name" value="Phenylalanine--tRNA ligase beta subunit"/>
    <property type="match status" value="1"/>
</dbReference>
<keyword evidence="21" id="KW-1185">Reference proteome</keyword>
<sequence>MLVSYNWLKNYVDLGEITPEQLAEKITKSGIEVDHVTYIAEKSTNVVVGYVASCEKHPDADKLNVCQVDVGEETLQIVCGAPNVAKGQKVAVALPGASLPGDIKIKKVKLRGVESNGMICSLKELGLDPNYIPTDVADGIFVFPEETVVGESVTSLLNLDDAVLEFDLTPNRADALSMLGVAYEVAAILDQPITLPDETLNITSKESAHDVISVEVEAEDLNPYYGAFLIKDVEIKASPLWMRNYLMAAGIRPINNVVDITNYVLLEYGQPLHAFDYDRFASDKIVVRCAVDGEKITTLDDQERTLAAETLVITNGKEATAIAGVMGGANSEVVGETKNVLLEAAYFNGASIRKTVKATGLRSEASTRYEKGIDPNRVRRAGIRACNLLQQYASGTVLADVVEFDALDRSESIVEVNTNRVNERLGTEIDAPTIAAILNRLDFTFDQAGDDFTVHVPTRRGDITIFEDMLEEIARIYGYDHLPYTLPVGVAQSGGLTGRQALKRMVKNYLQGVGLMETMTYSLTNGEDISKLISPEVNEQNPQGVSLAMPMSEDRKYLRLSILPELLHTLTYNQARNQANLAFYEVGNVFISDEETLTKQPTELLRASGAVTGRWVEHPWQQEVKDVDFFVVKGIVEGLFDFLQIPVTFSPAKLADMHPGRTATLEVDGNIVGFIGQLHPTLEKALDLKATYVFDINLDVLIKKYDGEPSFSAIPKYPSIERDIAFILDDTIHAGDVQALIKEVGAPLVKQVKIFDVYQGENVEDGKKSIAYSLLYQHPDKTLKDDEVEASYQEVVESVNQRFNAYVRS</sequence>
<dbReference type="Pfam" id="PF03484">
    <property type="entry name" value="B5"/>
    <property type="match status" value="1"/>
</dbReference>
<evidence type="ECO:0000256" key="2">
    <source>
        <dbReference type="ARBA" id="ARBA00008653"/>
    </source>
</evidence>
<keyword evidence="12 15" id="KW-0648">Protein biosynthesis</keyword>
<dbReference type="FunFam" id="3.50.40.10:FF:000001">
    <property type="entry name" value="Phenylalanine--tRNA ligase beta subunit"/>
    <property type="match status" value="1"/>
</dbReference>
<feature type="binding site" evidence="15">
    <location>
        <position position="468"/>
    </location>
    <ligand>
        <name>Mg(2+)</name>
        <dbReference type="ChEBI" id="CHEBI:18420"/>
        <note>shared with alpha subunit</note>
    </ligand>
</feature>
<evidence type="ECO:0000256" key="3">
    <source>
        <dbReference type="ARBA" id="ARBA00011209"/>
    </source>
</evidence>
<comment type="caution">
    <text evidence="20">The sequence shown here is derived from an EMBL/GenBank/DDBJ whole genome shotgun (WGS) entry which is preliminary data.</text>
</comment>
<dbReference type="InterPro" id="IPR045864">
    <property type="entry name" value="aa-tRNA-synth_II/BPL/LPL"/>
</dbReference>
<dbReference type="InterPro" id="IPR009061">
    <property type="entry name" value="DNA-bd_dom_put_sf"/>
</dbReference>
<dbReference type="GO" id="GO:0016740">
    <property type="term" value="F:transferase activity"/>
    <property type="evidence" value="ECO:0007669"/>
    <property type="project" value="UniProtKB-ARBA"/>
</dbReference>
<dbReference type="SUPFAM" id="SSF46955">
    <property type="entry name" value="Putative DNA-binding domain"/>
    <property type="match status" value="1"/>
</dbReference>
<evidence type="ECO:0000256" key="1">
    <source>
        <dbReference type="ARBA" id="ARBA00004496"/>
    </source>
</evidence>
<evidence type="ECO:0000256" key="5">
    <source>
        <dbReference type="ARBA" id="ARBA00022555"/>
    </source>
</evidence>
<dbReference type="PROSITE" id="PS51447">
    <property type="entry name" value="FDX_ACB"/>
    <property type="match status" value="1"/>
</dbReference>
<dbReference type="Gene3D" id="3.50.40.10">
    <property type="entry name" value="Phenylalanyl-trna Synthetase, Chain B, domain 3"/>
    <property type="match status" value="1"/>
</dbReference>
<dbReference type="InterPro" id="IPR033714">
    <property type="entry name" value="tRNA_bind_bactPheRS"/>
</dbReference>
<dbReference type="FunFam" id="3.30.930.10:FF:000022">
    <property type="entry name" value="Phenylalanine--tRNA ligase beta subunit"/>
    <property type="match status" value="1"/>
</dbReference>
<evidence type="ECO:0000256" key="10">
    <source>
        <dbReference type="ARBA" id="ARBA00022842"/>
    </source>
</evidence>
<dbReference type="Pfam" id="PF01588">
    <property type="entry name" value="tRNA_bind"/>
    <property type="match status" value="1"/>
</dbReference>
<dbReference type="CDD" id="cd02796">
    <property type="entry name" value="tRNA_bind_bactPheRS"/>
    <property type="match status" value="1"/>
</dbReference>
<dbReference type="InterPro" id="IPR036690">
    <property type="entry name" value="Fdx_antiC-bd_sf"/>
</dbReference>
<dbReference type="InterPro" id="IPR041616">
    <property type="entry name" value="PheRS_beta_core"/>
</dbReference>
<dbReference type="FunFam" id="2.40.50.140:FF:000045">
    <property type="entry name" value="Phenylalanine--tRNA ligase beta subunit"/>
    <property type="match status" value="1"/>
</dbReference>
<dbReference type="InterPro" id="IPR005146">
    <property type="entry name" value="B3/B4_tRNA-bd"/>
</dbReference>
<dbReference type="NCBIfam" id="NF045760">
    <property type="entry name" value="YtpR"/>
    <property type="match status" value="1"/>
</dbReference>
<dbReference type="Pfam" id="PF03147">
    <property type="entry name" value="FDX-ACB"/>
    <property type="match status" value="1"/>
</dbReference>
<gene>
    <name evidence="15" type="primary">pheT</name>
    <name evidence="20" type="ORF">CWR45_01725</name>
</gene>
<dbReference type="InterPro" id="IPR005147">
    <property type="entry name" value="tRNA_synthase_B5-dom"/>
</dbReference>
<evidence type="ECO:0000256" key="11">
    <source>
        <dbReference type="ARBA" id="ARBA00022884"/>
    </source>
</evidence>
<dbReference type="GO" id="GO:0005524">
    <property type="term" value="F:ATP binding"/>
    <property type="evidence" value="ECO:0007669"/>
    <property type="project" value="UniProtKB-UniRule"/>
</dbReference>
<feature type="binding site" evidence="15">
    <location>
        <position position="462"/>
    </location>
    <ligand>
        <name>Mg(2+)</name>
        <dbReference type="ChEBI" id="CHEBI:18420"/>
        <note>shared with alpha subunit</note>
    </ligand>
</feature>
<comment type="subunit">
    <text evidence="3 15">Tetramer of two alpha and two beta subunits.</text>
</comment>
<feature type="binding site" evidence="15">
    <location>
        <position position="471"/>
    </location>
    <ligand>
        <name>Mg(2+)</name>
        <dbReference type="ChEBI" id="CHEBI:18420"/>
        <note>shared with alpha subunit</note>
    </ligand>
</feature>
<feature type="binding site" evidence="15">
    <location>
        <position position="472"/>
    </location>
    <ligand>
        <name>Mg(2+)</name>
        <dbReference type="ChEBI" id="CHEBI:18420"/>
        <note>shared with alpha subunit</note>
    </ligand>
</feature>
<evidence type="ECO:0000259" key="17">
    <source>
        <dbReference type="PROSITE" id="PS50886"/>
    </source>
</evidence>
<dbReference type="HAMAP" id="MF_00283">
    <property type="entry name" value="Phe_tRNA_synth_beta1"/>
    <property type="match status" value="1"/>
</dbReference>
<evidence type="ECO:0000256" key="6">
    <source>
        <dbReference type="ARBA" id="ARBA00022598"/>
    </source>
</evidence>
<comment type="similarity">
    <text evidence="2 15">Belongs to the phenylalanyl-tRNA synthetase beta subunit family. Type 1 subfamily.</text>
</comment>
<dbReference type="SMART" id="SM00896">
    <property type="entry name" value="FDX-ACB"/>
    <property type="match status" value="1"/>
</dbReference>
<dbReference type="GO" id="GO:0140096">
    <property type="term" value="F:catalytic activity, acting on a protein"/>
    <property type="evidence" value="ECO:0007669"/>
    <property type="project" value="UniProtKB-ARBA"/>
</dbReference>
<comment type="cofactor">
    <cofactor evidence="15">
        <name>Mg(2+)</name>
        <dbReference type="ChEBI" id="CHEBI:18420"/>
    </cofactor>
    <text evidence="15">Binds 2 magnesium ions per tetramer.</text>
</comment>
<dbReference type="PROSITE" id="PS50886">
    <property type="entry name" value="TRBD"/>
    <property type="match status" value="1"/>
</dbReference>
<dbReference type="InterPro" id="IPR020825">
    <property type="entry name" value="Phe-tRNA_synthase-like_B3/B4"/>
</dbReference>
<dbReference type="PROSITE" id="PS51483">
    <property type="entry name" value="B5"/>
    <property type="match status" value="1"/>
</dbReference>
<evidence type="ECO:0000256" key="16">
    <source>
        <dbReference type="PROSITE-ProRule" id="PRU00209"/>
    </source>
</evidence>
<keyword evidence="5 16" id="KW-0820">tRNA-binding</keyword>
<dbReference type="SUPFAM" id="SSF54991">
    <property type="entry name" value="Anticodon-binding domain of PheRS"/>
    <property type="match status" value="1"/>
</dbReference>
<dbReference type="SUPFAM" id="SSF55681">
    <property type="entry name" value="Class II aaRS and biotin synthetases"/>
    <property type="match status" value="1"/>
</dbReference>
<keyword evidence="9 15" id="KW-0067">ATP-binding</keyword>
<dbReference type="GO" id="GO:0000287">
    <property type="term" value="F:magnesium ion binding"/>
    <property type="evidence" value="ECO:0007669"/>
    <property type="project" value="UniProtKB-UniRule"/>
</dbReference>
<dbReference type="NCBIfam" id="TIGR00472">
    <property type="entry name" value="pheT_bact"/>
    <property type="match status" value="1"/>
</dbReference>
<evidence type="ECO:0000313" key="21">
    <source>
        <dbReference type="Proteomes" id="UP000256520"/>
    </source>
</evidence>
<evidence type="ECO:0000256" key="4">
    <source>
        <dbReference type="ARBA" id="ARBA00022490"/>
    </source>
</evidence>
<dbReference type="SMART" id="SM00873">
    <property type="entry name" value="B3_4"/>
    <property type="match status" value="1"/>
</dbReference>
<dbReference type="SUPFAM" id="SSF56037">
    <property type="entry name" value="PheT/TilS domain"/>
    <property type="match status" value="1"/>
</dbReference>
<dbReference type="Proteomes" id="UP000256520">
    <property type="component" value="Unassembled WGS sequence"/>
</dbReference>
<feature type="domain" description="TRNA-binding" evidence="17">
    <location>
        <begin position="40"/>
        <end position="154"/>
    </location>
</feature>
<dbReference type="InterPro" id="IPR012340">
    <property type="entry name" value="NA-bd_OB-fold"/>
</dbReference>
<evidence type="ECO:0000256" key="13">
    <source>
        <dbReference type="ARBA" id="ARBA00023146"/>
    </source>
</evidence>
<dbReference type="GO" id="GO:0009328">
    <property type="term" value="C:phenylalanine-tRNA ligase complex"/>
    <property type="evidence" value="ECO:0007669"/>
    <property type="project" value="TreeGrafter"/>
</dbReference>
<protein>
    <recommendedName>
        <fullName evidence="15">Phenylalanine--tRNA ligase beta subunit</fullName>
        <ecNumber evidence="15">6.1.1.20</ecNumber>
    </recommendedName>
    <alternativeName>
        <fullName evidence="15">Phenylalanyl-tRNA synthetase beta subunit</fullName>
        <shortName evidence="15">PheRS</shortName>
    </alternativeName>
</protein>
<accession>A0A3D8Q2E4</accession>
<dbReference type="CDD" id="cd00769">
    <property type="entry name" value="PheRS_beta_core"/>
    <property type="match status" value="1"/>
</dbReference>
<dbReference type="PANTHER" id="PTHR10947:SF0">
    <property type="entry name" value="PHENYLALANINE--TRNA LIGASE BETA SUBUNIT"/>
    <property type="match status" value="1"/>
</dbReference>
<evidence type="ECO:0000256" key="12">
    <source>
        <dbReference type="ARBA" id="ARBA00022917"/>
    </source>
</evidence>
<evidence type="ECO:0000259" key="18">
    <source>
        <dbReference type="PROSITE" id="PS51447"/>
    </source>
</evidence>
<dbReference type="GO" id="GO:0000049">
    <property type="term" value="F:tRNA binding"/>
    <property type="evidence" value="ECO:0007669"/>
    <property type="project" value="UniProtKB-UniRule"/>
</dbReference>
<dbReference type="InterPro" id="IPR002547">
    <property type="entry name" value="tRNA-bd_dom"/>
</dbReference>
<keyword evidence="13 15" id="KW-0030">Aminoacyl-tRNA synthetase</keyword>
<dbReference type="SMART" id="SM00874">
    <property type="entry name" value="B5"/>
    <property type="match status" value="1"/>
</dbReference>
<keyword evidence="4 15" id="KW-0963">Cytoplasm</keyword>
<proteinExistence type="inferred from homology"/>
<dbReference type="Gene3D" id="2.40.50.140">
    <property type="entry name" value="Nucleic acid-binding proteins"/>
    <property type="match status" value="1"/>
</dbReference>
<evidence type="ECO:0000256" key="9">
    <source>
        <dbReference type="ARBA" id="ARBA00022840"/>
    </source>
</evidence>
<organism evidence="20 21">
    <name type="scientific">Oceanobacillus chungangensis</name>
    <dbReference type="NCBI Taxonomy" id="1229152"/>
    <lineage>
        <taxon>Bacteria</taxon>
        <taxon>Bacillati</taxon>
        <taxon>Bacillota</taxon>
        <taxon>Bacilli</taxon>
        <taxon>Bacillales</taxon>
        <taxon>Bacillaceae</taxon>
        <taxon>Oceanobacillus</taxon>
    </lineage>
</organism>
<keyword evidence="6 15" id="KW-0436">Ligase</keyword>
<evidence type="ECO:0000256" key="14">
    <source>
        <dbReference type="ARBA" id="ARBA00049255"/>
    </source>
</evidence>
<dbReference type="GO" id="GO:0006432">
    <property type="term" value="P:phenylalanyl-tRNA aminoacylation"/>
    <property type="evidence" value="ECO:0007669"/>
    <property type="project" value="UniProtKB-UniRule"/>
</dbReference>